<keyword evidence="4" id="KW-1185">Reference proteome</keyword>
<feature type="transmembrane region" description="Helical" evidence="2">
    <location>
        <begin position="42"/>
        <end position="62"/>
    </location>
</feature>
<evidence type="ECO:0000256" key="2">
    <source>
        <dbReference type="SAM" id="Phobius"/>
    </source>
</evidence>
<keyword evidence="2" id="KW-0472">Membrane</keyword>
<dbReference type="EMBL" id="JANIEX010000973">
    <property type="protein sequence ID" value="KAJ3561653.1"/>
    <property type="molecule type" value="Genomic_DNA"/>
</dbReference>
<accession>A0AAD5VPW8</accession>
<feature type="transmembrane region" description="Helical" evidence="2">
    <location>
        <begin position="74"/>
        <end position="98"/>
    </location>
</feature>
<evidence type="ECO:0000313" key="3">
    <source>
        <dbReference type="EMBL" id="KAJ3561653.1"/>
    </source>
</evidence>
<proteinExistence type="predicted"/>
<evidence type="ECO:0000256" key="1">
    <source>
        <dbReference type="SAM" id="MobiDB-lite"/>
    </source>
</evidence>
<gene>
    <name evidence="3" type="ORF">NP233_g10065</name>
</gene>
<keyword evidence="2" id="KW-1133">Transmembrane helix</keyword>
<sequence length="306" mass="34005">MALLEKGLVKVEDSLCPGEYSLAIKCRYLGDVLILWDTLGVWGVRTIAGLAVCSTCITQLIMQFRIQALYKNKLLTNLLFAIFLGEIVGLAILGLFMVKGLEITAEPLPGIHQCTPIRFPPYSFVFWIPILLIDSLLFALALGVVLRNWRQLRRAELARMGPSLVTILLRDNLGIRTSAFGTCLLTAIVWMTAQTQYFNLPACLTYSITTVLGCRLILNLCDAYHNPSSYMTRGTSEWDTRPKWNHKPKTDHRESPIRFAQNPKLSDGSWKGGLMGTGLEAMTGSTSEIEDVIEMGPISKSLCSES</sequence>
<evidence type="ECO:0000313" key="4">
    <source>
        <dbReference type="Proteomes" id="UP001213000"/>
    </source>
</evidence>
<keyword evidence="2" id="KW-0812">Transmembrane</keyword>
<reference evidence="3" key="1">
    <citation type="submission" date="2022-07" db="EMBL/GenBank/DDBJ databases">
        <title>Genome Sequence of Leucocoprinus birnbaumii.</title>
        <authorList>
            <person name="Buettner E."/>
        </authorList>
    </citation>
    <scope>NUCLEOTIDE SEQUENCE</scope>
    <source>
        <strain evidence="3">VT141</strain>
    </source>
</reference>
<organism evidence="3 4">
    <name type="scientific">Leucocoprinus birnbaumii</name>
    <dbReference type="NCBI Taxonomy" id="56174"/>
    <lineage>
        <taxon>Eukaryota</taxon>
        <taxon>Fungi</taxon>
        <taxon>Dikarya</taxon>
        <taxon>Basidiomycota</taxon>
        <taxon>Agaricomycotina</taxon>
        <taxon>Agaricomycetes</taxon>
        <taxon>Agaricomycetidae</taxon>
        <taxon>Agaricales</taxon>
        <taxon>Agaricineae</taxon>
        <taxon>Agaricaceae</taxon>
        <taxon>Leucocoprinus</taxon>
    </lineage>
</organism>
<feature type="region of interest" description="Disordered" evidence="1">
    <location>
        <begin position="235"/>
        <end position="263"/>
    </location>
</feature>
<dbReference type="Proteomes" id="UP001213000">
    <property type="component" value="Unassembled WGS sequence"/>
</dbReference>
<name>A0AAD5VPW8_9AGAR</name>
<protein>
    <submittedName>
        <fullName evidence="3">Uncharacterized protein</fullName>
    </submittedName>
</protein>
<feature type="transmembrane region" description="Helical" evidence="2">
    <location>
        <begin position="124"/>
        <end position="146"/>
    </location>
</feature>
<comment type="caution">
    <text evidence="3">The sequence shown here is derived from an EMBL/GenBank/DDBJ whole genome shotgun (WGS) entry which is preliminary data.</text>
</comment>
<dbReference type="AlphaFoldDB" id="A0AAD5VPW8"/>